<keyword evidence="2" id="KW-0378">Hydrolase</keyword>
<evidence type="ECO:0000313" key="4">
    <source>
        <dbReference type="Proteomes" id="UP000177371"/>
    </source>
</evidence>
<dbReference type="AlphaFoldDB" id="A0A1F4UV21"/>
<evidence type="ECO:0008006" key="5">
    <source>
        <dbReference type="Google" id="ProtNLM"/>
    </source>
</evidence>
<dbReference type="GO" id="GO:0009143">
    <property type="term" value="P:nucleoside triphosphate catabolic process"/>
    <property type="evidence" value="ECO:0007669"/>
    <property type="project" value="InterPro"/>
</dbReference>
<name>A0A1F4UV21_UNCKA</name>
<dbReference type="PANTHER" id="PTHR11067">
    <property type="entry name" value="INOSINE TRIPHOSPHATE PYROPHOSPHATASE/HAM1 PROTEIN"/>
    <property type="match status" value="1"/>
</dbReference>
<dbReference type="GO" id="GO:0047429">
    <property type="term" value="F:nucleoside triphosphate diphosphatase activity"/>
    <property type="evidence" value="ECO:0007669"/>
    <property type="project" value="InterPro"/>
</dbReference>
<evidence type="ECO:0000256" key="1">
    <source>
        <dbReference type="ARBA" id="ARBA00008023"/>
    </source>
</evidence>
<accession>A0A1F4UV21</accession>
<dbReference type="SUPFAM" id="SSF52972">
    <property type="entry name" value="ITPase-like"/>
    <property type="match status" value="1"/>
</dbReference>
<proteinExistence type="inferred from homology"/>
<comment type="similarity">
    <text evidence="1">Belongs to the HAM1 NTPase family.</text>
</comment>
<dbReference type="STRING" id="1802610.A2W32_02925"/>
<comment type="caution">
    <text evidence="3">The sequence shown here is derived from an EMBL/GenBank/DDBJ whole genome shotgun (WGS) entry which is preliminary data.</text>
</comment>
<dbReference type="PANTHER" id="PTHR11067:SF9">
    <property type="entry name" value="INOSINE TRIPHOSPHATE PYROPHOSPHATASE"/>
    <property type="match status" value="1"/>
</dbReference>
<organism evidence="3 4">
    <name type="scientific">candidate division WWE3 bacterium RBG_16_37_10</name>
    <dbReference type="NCBI Taxonomy" id="1802610"/>
    <lineage>
        <taxon>Bacteria</taxon>
        <taxon>Katanobacteria</taxon>
    </lineage>
</organism>
<dbReference type="EMBL" id="MEUT01000061">
    <property type="protein sequence ID" value="OGC48789.1"/>
    <property type="molecule type" value="Genomic_DNA"/>
</dbReference>
<dbReference type="InterPro" id="IPR029001">
    <property type="entry name" value="ITPase-like_fam"/>
</dbReference>
<evidence type="ECO:0000256" key="2">
    <source>
        <dbReference type="ARBA" id="ARBA00022801"/>
    </source>
</evidence>
<dbReference type="Gene3D" id="3.90.950.10">
    <property type="match status" value="1"/>
</dbReference>
<sequence length="184" mass="21232">MIYFVTGNQYKFKSACRRLLPFKIKLKQKQLEEIVEIQSDDIEKISLSKAHQAFKILKLPLLVCDSAWYITSLNGFPGAYMSYINKWFNPEDFLKLMKGKSNREVILEEVVTYIDKNGYKTFRHRKLGTILYSSKGNGIPSNTIISLSLTSKSIAECDLENIKASEGNGLWEEFGKWYSKQTSY</sequence>
<evidence type="ECO:0000313" key="3">
    <source>
        <dbReference type="EMBL" id="OGC48789.1"/>
    </source>
</evidence>
<reference evidence="3 4" key="1">
    <citation type="journal article" date="2016" name="Nat. Commun.">
        <title>Thousands of microbial genomes shed light on interconnected biogeochemical processes in an aquifer system.</title>
        <authorList>
            <person name="Anantharaman K."/>
            <person name="Brown C.T."/>
            <person name="Hug L.A."/>
            <person name="Sharon I."/>
            <person name="Castelle C.J."/>
            <person name="Probst A.J."/>
            <person name="Thomas B.C."/>
            <person name="Singh A."/>
            <person name="Wilkins M.J."/>
            <person name="Karaoz U."/>
            <person name="Brodie E.L."/>
            <person name="Williams K.H."/>
            <person name="Hubbard S.S."/>
            <person name="Banfield J.F."/>
        </authorList>
    </citation>
    <scope>NUCLEOTIDE SEQUENCE [LARGE SCALE GENOMIC DNA]</scope>
</reference>
<dbReference type="InterPro" id="IPR002637">
    <property type="entry name" value="RdgB/HAM1"/>
</dbReference>
<dbReference type="Proteomes" id="UP000177371">
    <property type="component" value="Unassembled WGS sequence"/>
</dbReference>
<dbReference type="GO" id="GO:0005737">
    <property type="term" value="C:cytoplasm"/>
    <property type="evidence" value="ECO:0007669"/>
    <property type="project" value="TreeGrafter"/>
</dbReference>
<dbReference type="Pfam" id="PF01725">
    <property type="entry name" value="Ham1p_like"/>
    <property type="match status" value="1"/>
</dbReference>
<gene>
    <name evidence="3" type="ORF">A2W32_02925</name>
</gene>
<protein>
    <recommendedName>
        <fullName evidence="5">Non-canonical purine NTP pyrophosphatase</fullName>
    </recommendedName>
</protein>